<dbReference type="InterPro" id="IPR006115">
    <property type="entry name" value="6PGDH_NADP-bd"/>
</dbReference>
<dbReference type="Pfam" id="PF03446">
    <property type="entry name" value="NAD_binding_2"/>
    <property type="match status" value="1"/>
</dbReference>
<dbReference type="SUPFAM" id="SSF51735">
    <property type="entry name" value="NAD(P)-binding Rossmann-fold domains"/>
    <property type="match status" value="1"/>
</dbReference>
<comment type="caution">
    <text evidence="4">The sequence shown here is derived from an EMBL/GenBank/DDBJ whole genome shotgun (WGS) entry which is preliminary data.</text>
</comment>
<evidence type="ECO:0000313" key="4">
    <source>
        <dbReference type="EMBL" id="KAJ7647567.1"/>
    </source>
</evidence>
<sequence>MASIAIISPGAMGAAVGRVLVRSGCKVFTNLEGRSDSTRKRAHEAGMQHASYKEIGATSDFVLSILPPSDAFTLAQKVIQETSGSTRVPGSPPLIFVDCNAVNPVTVHRIADLFADSPLQFLDASIIGGPPKDDYTPTFYASGNATLLDRFVALSKYGLKISALTGEGAGVGDASALKMSYAGITKGTTGLFTTMILSAYQSSPATAAALLEELHASQPTLLKRIVNVIPPMVPKAYRWVGEMSEIADFVGEGEGDIYRGLSQLYARIEQSGKGDGKDLEKLAEFVEEAKRKD</sequence>
<evidence type="ECO:0000256" key="1">
    <source>
        <dbReference type="ARBA" id="ARBA00007598"/>
    </source>
</evidence>
<dbReference type="Pfam" id="PF09130">
    <property type="entry name" value="DUF1932"/>
    <property type="match status" value="1"/>
</dbReference>
<dbReference type="PANTHER" id="PTHR43580">
    <property type="entry name" value="OXIDOREDUCTASE GLYR1-RELATED"/>
    <property type="match status" value="1"/>
</dbReference>
<dbReference type="InterPro" id="IPR036291">
    <property type="entry name" value="NAD(P)-bd_dom_sf"/>
</dbReference>
<proteinExistence type="inferred from homology"/>
<dbReference type="InterPro" id="IPR051265">
    <property type="entry name" value="HIBADH-related_NP60_sf"/>
</dbReference>
<keyword evidence="5" id="KW-1185">Reference proteome</keyword>
<accession>A0AAD7FWV3</accession>
<dbReference type="GO" id="GO:0050661">
    <property type="term" value="F:NADP binding"/>
    <property type="evidence" value="ECO:0007669"/>
    <property type="project" value="InterPro"/>
</dbReference>
<evidence type="ECO:0000259" key="3">
    <source>
        <dbReference type="Pfam" id="PF09130"/>
    </source>
</evidence>
<dbReference type="PANTHER" id="PTHR43580:SF2">
    <property type="entry name" value="CYTOKINE-LIKE NUCLEAR FACTOR N-PAC"/>
    <property type="match status" value="1"/>
</dbReference>
<protein>
    <recommendedName>
        <fullName evidence="6">6-phosphogluconate dehydrogenase C-terminal domain-like protein</fullName>
    </recommendedName>
</protein>
<dbReference type="EMBL" id="JARKIF010000002">
    <property type="protein sequence ID" value="KAJ7647567.1"/>
    <property type="molecule type" value="Genomic_DNA"/>
</dbReference>
<name>A0AAD7FWV3_9AGAR</name>
<evidence type="ECO:0008006" key="6">
    <source>
        <dbReference type="Google" id="ProtNLM"/>
    </source>
</evidence>
<dbReference type="InterPro" id="IPR013328">
    <property type="entry name" value="6PGD_dom2"/>
</dbReference>
<evidence type="ECO:0000313" key="5">
    <source>
        <dbReference type="Proteomes" id="UP001221142"/>
    </source>
</evidence>
<comment type="similarity">
    <text evidence="1">Belongs to the HIBADH-related family. NP60 subfamily.</text>
</comment>
<reference evidence="4" key="1">
    <citation type="submission" date="2023-03" db="EMBL/GenBank/DDBJ databases">
        <title>Massive genome expansion in bonnet fungi (Mycena s.s.) driven by repeated elements and novel gene families across ecological guilds.</title>
        <authorList>
            <consortium name="Lawrence Berkeley National Laboratory"/>
            <person name="Harder C.B."/>
            <person name="Miyauchi S."/>
            <person name="Viragh M."/>
            <person name="Kuo A."/>
            <person name="Thoen E."/>
            <person name="Andreopoulos B."/>
            <person name="Lu D."/>
            <person name="Skrede I."/>
            <person name="Drula E."/>
            <person name="Henrissat B."/>
            <person name="Morin E."/>
            <person name="Kohler A."/>
            <person name="Barry K."/>
            <person name="LaButti K."/>
            <person name="Morin E."/>
            <person name="Salamov A."/>
            <person name="Lipzen A."/>
            <person name="Mereny Z."/>
            <person name="Hegedus B."/>
            <person name="Baldrian P."/>
            <person name="Stursova M."/>
            <person name="Weitz H."/>
            <person name="Taylor A."/>
            <person name="Grigoriev I.V."/>
            <person name="Nagy L.G."/>
            <person name="Martin F."/>
            <person name="Kauserud H."/>
        </authorList>
    </citation>
    <scope>NUCLEOTIDE SEQUENCE</scope>
    <source>
        <strain evidence="4">9284</strain>
    </source>
</reference>
<dbReference type="Proteomes" id="UP001221142">
    <property type="component" value="Unassembled WGS sequence"/>
</dbReference>
<gene>
    <name evidence="4" type="ORF">FB45DRAFT_987278</name>
</gene>
<dbReference type="InterPro" id="IPR015814">
    <property type="entry name" value="Pgluconate_DH_NAD-bd_C"/>
</dbReference>
<feature type="domain" description="Phosphogluconate dehydrogenase NAD-binding putative C-terminal" evidence="3">
    <location>
        <begin position="206"/>
        <end position="268"/>
    </location>
</feature>
<dbReference type="Gene3D" id="3.40.50.720">
    <property type="entry name" value="NAD(P)-binding Rossmann-like Domain"/>
    <property type="match status" value="1"/>
</dbReference>
<dbReference type="InterPro" id="IPR008927">
    <property type="entry name" value="6-PGluconate_DH-like_C_sf"/>
</dbReference>
<feature type="domain" description="6-phosphogluconate dehydrogenase NADP-binding" evidence="2">
    <location>
        <begin position="4"/>
        <end position="151"/>
    </location>
</feature>
<organism evidence="4 5">
    <name type="scientific">Roridomyces roridus</name>
    <dbReference type="NCBI Taxonomy" id="1738132"/>
    <lineage>
        <taxon>Eukaryota</taxon>
        <taxon>Fungi</taxon>
        <taxon>Dikarya</taxon>
        <taxon>Basidiomycota</taxon>
        <taxon>Agaricomycotina</taxon>
        <taxon>Agaricomycetes</taxon>
        <taxon>Agaricomycetidae</taxon>
        <taxon>Agaricales</taxon>
        <taxon>Marasmiineae</taxon>
        <taxon>Mycenaceae</taxon>
        <taxon>Roridomyces</taxon>
    </lineage>
</organism>
<dbReference type="Gene3D" id="1.10.1040.10">
    <property type="entry name" value="N-(1-d-carboxylethyl)-l-norvaline Dehydrogenase, domain 2"/>
    <property type="match status" value="1"/>
</dbReference>
<dbReference type="AlphaFoldDB" id="A0AAD7FWV3"/>
<evidence type="ECO:0000259" key="2">
    <source>
        <dbReference type="Pfam" id="PF03446"/>
    </source>
</evidence>
<dbReference type="SUPFAM" id="SSF48179">
    <property type="entry name" value="6-phosphogluconate dehydrogenase C-terminal domain-like"/>
    <property type="match status" value="1"/>
</dbReference>